<comment type="function">
    <text evidence="6">Catalyzes the transfer of a ribosyl phosphate group from 5-phosphoribose 1-diphosphate to orotate, leading to the formation of orotidine monophosphate (OMP).</text>
</comment>
<feature type="binding site" evidence="6">
    <location>
        <position position="90"/>
    </location>
    <ligand>
        <name>5-phospho-alpha-D-ribose 1-diphosphate</name>
        <dbReference type="ChEBI" id="CHEBI:58017"/>
        <note>ligand shared between dimeric partners</note>
    </ligand>
</feature>
<dbReference type="CDD" id="cd06223">
    <property type="entry name" value="PRTases_typeI"/>
    <property type="match status" value="1"/>
</dbReference>
<feature type="binding site" description="in other chain" evidence="6">
    <location>
        <begin position="116"/>
        <end position="124"/>
    </location>
    <ligand>
        <name>5-phospho-alpha-D-ribose 1-diphosphate</name>
        <dbReference type="ChEBI" id="CHEBI:58017"/>
        <note>ligand shared between dimeric partners</note>
    </ligand>
</feature>
<dbReference type="PANTHER" id="PTHR19278:SF9">
    <property type="entry name" value="URIDINE 5'-MONOPHOSPHATE SYNTHASE"/>
    <property type="match status" value="1"/>
</dbReference>
<feature type="binding site" evidence="6">
    <location>
        <position position="148"/>
    </location>
    <ligand>
        <name>orotate</name>
        <dbReference type="ChEBI" id="CHEBI:30839"/>
    </ligand>
</feature>
<protein>
    <recommendedName>
        <fullName evidence="2 6">Orotate phosphoribosyltransferase</fullName>
        <shortName evidence="6">OPRT</shortName>
        <shortName evidence="6">OPRTase</shortName>
        <ecNumber evidence="2 6">2.4.2.10</ecNumber>
    </recommendedName>
</protein>
<gene>
    <name evidence="6" type="primary">pyrE</name>
    <name evidence="8" type="ORF">ENU21_01565</name>
</gene>
<dbReference type="Gene3D" id="3.40.50.2020">
    <property type="match status" value="1"/>
</dbReference>
<comment type="subunit">
    <text evidence="6">Homodimer.</text>
</comment>
<keyword evidence="6" id="KW-0460">Magnesium</keyword>
<evidence type="ECO:0000256" key="4">
    <source>
        <dbReference type="ARBA" id="ARBA00022679"/>
    </source>
</evidence>
<dbReference type="InterPro" id="IPR000836">
    <property type="entry name" value="PRTase_dom"/>
</dbReference>
<dbReference type="AlphaFoldDB" id="A0A7C4H7B0"/>
<evidence type="ECO:0000256" key="5">
    <source>
        <dbReference type="ARBA" id="ARBA00022975"/>
    </source>
</evidence>
<dbReference type="GO" id="GO:0044205">
    <property type="term" value="P:'de novo' UMP biosynthetic process"/>
    <property type="evidence" value="ECO:0007669"/>
    <property type="project" value="UniProtKB-UniRule"/>
</dbReference>
<feature type="binding site" description="in other chain" evidence="6">
    <location>
        <position position="91"/>
    </location>
    <ligand>
        <name>5-phospho-alpha-D-ribose 1-diphosphate</name>
        <dbReference type="ChEBI" id="CHEBI:58017"/>
        <note>ligand shared between dimeric partners</note>
    </ligand>
</feature>
<evidence type="ECO:0000256" key="3">
    <source>
        <dbReference type="ARBA" id="ARBA00022676"/>
    </source>
</evidence>
<keyword evidence="3 6" id="KW-0328">Glycosyltransferase</keyword>
<feature type="binding site" evidence="6">
    <location>
        <position position="120"/>
    </location>
    <ligand>
        <name>orotate</name>
        <dbReference type="ChEBI" id="CHEBI:30839"/>
    </ligand>
</feature>
<feature type="binding site" evidence="6">
    <location>
        <position position="96"/>
    </location>
    <ligand>
        <name>5-phospho-alpha-D-ribose 1-diphosphate</name>
        <dbReference type="ChEBI" id="CHEBI:58017"/>
        <note>ligand shared between dimeric partners</note>
    </ligand>
</feature>
<dbReference type="EMBL" id="DTBQ01000043">
    <property type="protein sequence ID" value="HGM46427.1"/>
    <property type="molecule type" value="Genomic_DNA"/>
</dbReference>
<dbReference type="GO" id="GO:0000287">
    <property type="term" value="F:magnesium ion binding"/>
    <property type="evidence" value="ECO:0007669"/>
    <property type="project" value="UniProtKB-UniRule"/>
</dbReference>
<comment type="cofactor">
    <cofactor evidence="6">
        <name>Mg(2+)</name>
        <dbReference type="ChEBI" id="CHEBI:18420"/>
    </cofactor>
</comment>
<dbReference type="GO" id="GO:0019856">
    <property type="term" value="P:pyrimidine nucleobase biosynthetic process"/>
    <property type="evidence" value="ECO:0007669"/>
    <property type="project" value="TreeGrafter"/>
</dbReference>
<evidence type="ECO:0000256" key="1">
    <source>
        <dbReference type="ARBA" id="ARBA00004889"/>
    </source>
</evidence>
<dbReference type="InterPro" id="IPR004467">
    <property type="entry name" value="Or_phspho_trans_dom"/>
</dbReference>
<evidence type="ECO:0000259" key="7">
    <source>
        <dbReference type="Pfam" id="PF00156"/>
    </source>
</evidence>
<evidence type="ECO:0000313" key="8">
    <source>
        <dbReference type="EMBL" id="HGM46427.1"/>
    </source>
</evidence>
<accession>A0A7C4H7B0</accession>
<evidence type="ECO:0000256" key="6">
    <source>
        <dbReference type="HAMAP-Rule" id="MF_01208"/>
    </source>
</evidence>
<organism evidence="8">
    <name type="scientific">Thermofilum pendens</name>
    <dbReference type="NCBI Taxonomy" id="2269"/>
    <lineage>
        <taxon>Archaea</taxon>
        <taxon>Thermoproteota</taxon>
        <taxon>Thermoprotei</taxon>
        <taxon>Thermofilales</taxon>
        <taxon>Thermofilaceae</taxon>
        <taxon>Thermofilum</taxon>
    </lineage>
</organism>
<dbReference type="InterPro" id="IPR029057">
    <property type="entry name" value="PRTase-like"/>
</dbReference>
<dbReference type="PANTHER" id="PTHR19278">
    <property type="entry name" value="OROTATE PHOSPHORIBOSYLTRANSFERASE"/>
    <property type="match status" value="1"/>
</dbReference>
<dbReference type="InterPro" id="IPR023031">
    <property type="entry name" value="OPRT"/>
</dbReference>
<keyword evidence="4 6" id="KW-0808">Transferase</keyword>
<keyword evidence="5 6" id="KW-0665">Pyrimidine biosynthesis</keyword>
<dbReference type="EC" id="2.4.2.10" evidence="2 6"/>
<dbReference type="SUPFAM" id="SSF53271">
    <property type="entry name" value="PRTase-like"/>
    <property type="match status" value="1"/>
</dbReference>
<name>A0A7C4H7B0_THEPE</name>
<comment type="catalytic activity">
    <reaction evidence="6">
        <text>orotidine 5'-phosphate + diphosphate = orotate + 5-phospho-alpha-D-ribose 1-diphosphate</text>
        <dbReference type="Rhea" id="RHEA:10380"/>
        <dbReference type="ChEBI" id="CHEBI:30839"/>
        <dbReference type="ChEBI" id="CHEBI:33019"/>
        <dbReference type="ChEBI" id="CHEBI:57538"/>
        <dbReference type="ChEBI" id="CHEBI:58017"/>
        <dbReference type="EC" id="2.4.2.10"/>
    </reaction>
</comment>
<dbReference type="UniPathway" id="UPA00070">
    <property type="reaction ID" value="UER00119"/>
</dbReference>
<dbReference type="NCBIfam" id="TIGR00336">
    <property type="entry name" value="pyrE"/>
    <property type="match status" value="1"/>
</dbReference>
<reference evidence="8" key="1">
    <citation type="journal article" date="2020" name="mSystems">
        <title>Genome- and Community-Level Interaction Insights into Carbon Utilization and Element Cycling Functions of Hydrothermarchaeota in Hydrothermal Sediment.</title>
        <authorList>
            <person name="Zhou Z."/>
            <person name="Liu Y."/>
            <person name="Xu W."/>
            <person name="Pan J."/>
            <person name="Luo Z.H."/>
            <person name="Li M."/>
        </authorList>
    </citation>
    <scope>NUCLEOTIDE SEQUENCE</scope>
    <source>
        <strain evidence="8">SpSt-649</strain>
    </source>
</reference>
<evidence type="ECO:0000256" key="2">
    <source>
        <dbReference type="ARBA" id="ARBA00011971"/>
    </source>
</evidence>
<sequence length="178" mass="19226">MVDVSVEELLWRIGVVQRGLFRLTSGRISEVYVDLRKLPSHPAEFRAIVGEMAKLASGIGADYVCGIAVGGLPLAAALAYELGKPLIYVRKERKEHGTMKQLEGDFEKGAKVLLVDDVATTGGTLADTCRILRGEGLRVEDALVVVDRQEGAEEALQALGVKLRSLTTLKKLLEVGGR</sequence>
<feature type="domain" description="Phosphoribosyltransferase" evidence="7">
    <location>
        <begin position="46"/>
        <end position="154"/>
    </location>
</feature>
<comment type="pathway">
    <text evidence="1 6">Pyrimidine metabolism; UMP biosynthesis via de novo pathway; UMP from orotate: step 1/2.</text>
</comment>
<proteinExistence type="inferred from homology"/>
<dbReference type="Pfam" id="PF00156">
    <property type="entry name" value="Pribosyltran"/>
    <property type="match status" value="1"/>
</dbReference>
<dbReference type="GO" id="GO:0004588">
    <property type="term" value="F:orotate phosphoribosyltransferase activity"/>
    <property type="evidence" value="ECO:0007669"/>
    <property type="project" value="UniProtKB-UniRule"/>
</dbReference>
<feature type="binding site" evidence="6">
    <location>
        <position position="94"/>
    </location>
    <ligand>
        <name>5-phospho-alpha-D-ribose 1-diphosphate</name>
        <dbReference type="ChEBI" id="CHEBI:58017"/>
        <note>ligand shared between dimeric partners</note>
    </ligand>
</feature>
<comment type="caution">
    <text evidence="8">The sequence shown here is derived from an EMBL/GenBank/DDBJ whole genome shotgun (WGS) entry which is preliminary data.</text>
</comment>
<comment type="similarity">
    <text evidence="6">Belongs to the purine/pyrimidine phosphoribosyltransferase family. PyrE subfamily.</text>
</comment>
<dbReference type="HAMAP" id="MF_01208">
    <property type="entry name" value="PyrE"/>
    <property type="match status" value="1"/>
</dbReference>